<dbReference type="GO" id="GO:0045893">
    <property type="term" value="P:positive regulation of DNA-templated transcription"/>
    <property type="evidence" value="ECO:0007669"/>
    <property type="project" value="TreeGrafter"/>
</dbReference>
<evidence type="ECO:0000313" key="1">
    <source>
        <dbReference type="EMBL" id="KAG6793573.1"/>
    </source>
</evidence>
<accession>A0A8X8DKI1</accession>
<gene>
    <name evidence="1" type="ORF">POTOM_002787</name>
</gene>
<protein>
    <submittedName>
        <fullName evidence="1">Uncharacterized protein</fullName>
    </submittedName>
</protein>
<dbReference type="GO" id="GO:0009507">
    <property type="term" value="C:chloroplast"/>
    <property type="evidence" value="ECO:0007669"/>
    <property type="project" value="InterPro"/>
</dbReference>
<evidence type="ECO:0000313" key="2">
    <source>
        <dbReference type="Proteomes" id="UP000886885"/>
    </source>
</evidence>
<reference evidence="1" key="1">
    <citation type="journal article" date="2020" name="bioRxiv">
        <title>Hybrid origin of Populus tomentosa Carr. identified through genome sequencing and phylogenomic analysis.</title>
        <authorList>
            <person name="An X."/>
            <person name="Gao K."/>
            <person name="Chen Z."/>
            <person name="Li J."/>
            <person name="Yang X."/>
            <person name="Yang X."/>
            <person name="Zhou J."/>
            <person name="Guo T."/>
            <person name="Zhao T."/>
            <person name="Huang S."/>
            <person name="Miao D."/>
            <person name="Khan W.U."/>
            <person name="Rao P."/>
            <person name="Ye M."/>
            <person name="Lei B."/>
            <person name="Liao W."/>
            <person name="Wang J."/>
            <person name="Ji L."/>
            <person name="Li Y."/>
            <person name="Guo B."/>
            <person name="Mustafa N.S."/>
            <person name="Li S."/>
            <person name="Yun Q."/>
            <person name="Keller S.R."/>
            <person name="Mao J."/>
            <person name="Zhang R."/>
            <person name="Strauss S.H."/>
        </authorList>
    </citation>
    <scope>NUCLEOTIDE SEQUENCE</scope>
    <source>
        <strain evidence="1">GM15</strain>
        <tissue evidence="1">Leaf</tissue>
    </source>
</reference>
<dbReference type="PANTHER" id="PTHR35720:SF1">
    <property type="entry name" value="PROTEIN PLASTID TRANSCRIPTIONALLY ACTIVE 12, CHLOROPLASTIC"/>
    <property type="match status" value="1"/>
</dbReference>
<comment type="caution">
    <text evidence="1">The sequence shown here is derived from an EMBL/GenBank/DDBJ whole genome shotgun (WGS) entry which is preliminary data.</text>
</comment>
<keyword evidence="2" id="KW-1185">Reference proteome</keyword>
<dbReference type="PANTHER" id="PTHR35720">
    <property type="entry name" value="PROTEIN PLASTID TRANSCRIPTIONALLY ACTIVE 12, CHLOROPLASTIC"/>
    <property type="match status" value="1"/>
</dbReference>
<dbReference type="AlphaFoldDB" id="A0A8X8DKI1"/>
<dbReference type="GO" id="GO:0042793">
    <property type="term" value="P:plastid transcription"/>
    <property type="evidence" value="ECO:0007669"/>
    <property type="project" value="TreeGrafter"/>
</dbReference>
<dbReference type="Proteomes" id="UP000886885">
    <property type="component" value="Chromosome 1A"/>
</dbReference>
<dbReference type="GO" id="GO:0005634">
    <property type="term" value="C:nucleus"/>
    <property type="evidence" value="ECO:0007669"/>
    <property type="project" value="InterPro"/>
</dbReference>
<dbReference type="EMBL" id="JAAWWB010000001">
    <property type="protein sequence ID" value="KAG6793573.1"/>
    <property type="molecule type" value="Genomic_DNA"/>
</dbReference>
<dbReference type="GO" id="GO:0009416">
    <property type="term" value="P:response to light stimulus"/>
    <property type="evidence" value="ECO:0007669"/>
    <property type="project" value="InterPro"/>
</dbReference>
<dbReference type="OrthoDB" id="2019670at2759"/>
<dbReference type="GO" id="GO:0090228">
    <property type="term" value="P:positive regulation of red or far-red light signaling pathway"/>
    <property type="evidence" value="ECO:0007669"/>
    <property type="project" value="InterPro"/>
</dbReference>
<name>A0A8X8DKI1_POPTO</name>
<sequence length="101" mass="11302">MTDIDEAMARAVDIGENDNSTVLEARIFPLSGFSELRSCAPLASYMYIPAPTLFKPLTRIMSLISLNLQDKPKKEGPLSLEEAIDDSENLTDFLMDFEQDE</sequence>
<proteinExistence type="predicted"/>
<dbReference type="InterPro" id="IPR034581">
    <property type="entry name" value="PTAC12"/>
</dbReference>
<organism evidence="1 2">
    <name type="scientific">Populus tomentosa</name>
    <name type="common">Chinese white poplar</name>
    <dbReference type="NCBI Taxonomy" id="118781"/>
    <lineage>
        <taxon>Eukaryota</taxon>
        <taxon>Viridiplantae</taxon>
        <taxon>Streptophyta</taxon>
        <taxon>Embryophyta</taxon>
        <taxon>Tracheophyta</taxon>
        <taxon>Spermatophyta</taxon>
        <taxon>Magnoliopsida</taxon>
        <taxon>eudicotyledons</taxon>
        <taxon>Gunneridae</taxon>
        <taxon>Pentapetalae</taxon>
        <taxon>rosids</taxon>
        <taxon>fabids</taxon>
        <taxon>Malpighiales</taxon>
        <taxon>Salicaceae</taxon>
        <taxon>Saliceae</taxon>
        <taxon>Populus</taxon>
    </lineage>
</organism>